<feature type="compositionally biased region" description="Low complexity" evidence="1">
    <location>
        <begin position="83"/>
        <end position="94"/>
    </location>
</feature>
<feature type="region of interest" description="Disordered" evidence="1">
    <location>
        <begin position="33"/>
        <end position="103"/>
    </location>
</feature>
<dbReference type="GeneID" id="7452395"/>
<keyword evidence="3" id="KW-1185">Reference proteome</keyword>
<dbReference type="AlphaFoldDB" id="B8C6B3"/>
<name>B8C6B3_THAPS</name>
<dbReference type="InterPro" id="IPR015797">
    <property type="entry name" value="NUDIX_hydrolase-like_dom_sf"/>
</dbReference>
<proteinExistence type="predicted"/>
<dbReference type="eggNOG" id="KOG4548">
    <property type="taxonomic scope" value="Eukaryota"/>
</dbReference>
<dbReference type="FunFam" id="3.90.79.10:FF:000088">
    <property type="entry name" value="Mitochondrial ribosomal protein L17"/>
    <property type="match status" value="1"/>
</dbReference>
<organism evidence="2 3">
    <name type="scientific">Thalassiosira pseudonana</name>
    <name type="common">Marine diatom</name>
    <name type="synonym">Cyclotella nana</name>
    <dbReference type="NCBI Taxonomy" id="35128"/>
    <lineage>
        <taxon>Eukaryota</taxon>
        <taxon>Sar</taxon>
        <taxon>Stramenopiles</taxon>
        <taxon>Ochrophyta</taxon>
        <taxon>Bacillariophyta</taxon>
        <taxon>Coscinodiscophyceae</taxon>
        <taxon>Thalassiosirophycidae</taxon>
        <taxon>Thalassiosirales</taxon>
        <taxon>Thalassiosiraceae</taxon>
        <taxon>Thalassiosira</taxon>
    </lineage>
</organism>
<evidence type="ECO:0000313" key="2">
    <source>
        <dbReference type="EMBL" id="EED90537.1"/>
    </source>
</evidence>
<feature type="compositionally biased region" description="Polar residues" evidence="1">
    <location>
        <begin position="34"/>
        <end position="62"/>
    </location>
</feature>
<dbReference type="RefSeq" id="XP_002291686.1">
    <property type="nucleotide sequence ID" value="XM_002291650.1"/>
</dbReference>
<evidence type="ECO:0000256" key="1">
    <source>
        <dbReference type="SAM" id="MobiDB-lite"/>
    </source>
</evidence>
<dbReference type="GO" id="GO:0003735">
    <property type="term" value="F:structural constituent of ribosome"/>
    <property type="evidence" value="ECO:0000318"/>
    <property type="project" value="GO_Central"/>
</dbReference>
<evidence type="ECO:0000313" key="3">
    <source>
        <dbReference type="Proteomes" id="UP000001449"/>
    </source>
</evidence>
<gene>
    <name evidence="2" type="ORF">THAPSDRAFT_7356</name>
</gene>
<dbReference type="OMA" id="EDYELEW"/>
<dbReference type="InterPro" id="IPR040008">
    <property type="entry name" value="Ribosomal_mL46"/>
</dbReference>
<dbReference type="PANTHER" id="PTHR13124:SF12">
    <property type="entry name" value="LARGE RIBOSOMAL SUBUNIT PROTEIN ML46"/>
    <property type="match status" value="1"/>
</dbReference>
<dbReference type="HOGENOM" id="CLU_830195_0_0_1"/>
<dbReference type="EMBL" id="CM000644">
    <property type="protein sequence ID" value="EED90537.1"/>
    <property type="molecule type" value="Genomic_DNA"/>
</dbReference>
<evidence type="ECO:0008006" key="4">
    <source>
        <dbReference type="Google" id="ProtNLM"/>
    </source>
</evidence>
<dbReference type="STRING" id="35128.B8C6B3"/>
<dbReference type="Gene3D" id="3.90.79.10">
    <property type="entry name" value="Nucleoside Triphosphate Pyrophosphohydrolase"/>
    <property type="match status" value="1"/>
</dbReference>
<dbReference type="KEGG" id="tps:THAPSDRAFT_7356"/>
<reference evidence="2 3" key="2">
    <citation type="journal article" date="2008" name="Nature">
        <title>The Phaeodactylum genome reveals the evolutionary history of diatom genomes.</title>
        <authorList>
            <person name="Bowler C."/>
            <person name="Allen A.E."/>
            <person name="Badger J.H."/>
            <person name="Grimwood J."/>
            <person name="Jabbari K."/>
            <person name="Kuo A."/>
            <person name="Maheswari U."/>
            <person name="Martens C."/>
            <person name="Maumus F."/>
            <person name="Otillar R.P."/>
            <person name="Rayko E."/>
            <person name="Salamov A."/>
            <person name="Vandepoele K."/>
            <person name="Beszteri B."/>
            <person name="Gruber A."/>
            <person name="Heijde M."/>
            <person name="Katinka M."/>
            <person name="Mock T."/>
            <person name="Valentin K."/>
            <person name="Verret F."/>
            <person name="Berges J.A."/>
            <person name="Brownlee C."/>
            <person name="Cadoret J.P."/>
            <person name="Chiovitti A."/>
            <person name="Choi C.J."/>
            <person name="Coesel S."/>
            <person name="De Martino A."/>
            <person name="Detter J.C."/>
            <person name="Durkin C."/>
            <person name="Falciatore A."/>
            <person name="Fournet J."/>
            <person name="Haruta M."/>
            <person name="Huysman M.J."/>
            <person name="Jenkins B.D."/>
            <person name="Jiroutova K."/>
            <person name="Jorgensen R.E."/>
            <person name="Joubert Y."/>
            <person name="Kaplan A."/>
            <person name="Kroger N."/>
            <person name="Kroth P.G."/>
            <person name="La Roche J."/>
            <person name="Lindquist E."/>
            <person name="Lommer M."/>
            <person name="Martin-Jezequel V."/>
            <person name="Lopez P.J."/>
            <person name="Lucas S."/>
            <person name="Mangogna M."/>
            <person name="McGinnis K."/>
            <person name="Medlin L.K."/>
            <person name="Montsant A."/>
            <person name="Oudot-Le Secq M.P."/>
            <person name="Napoli C."/>
            <person name="Obornik M."/>
            <person name="Parker M.S."/>
            <person name="Petit J.L."/>
            <person name="Porcel B.M."/>
            <person name="Poulsen N."/>
            <person name="Robison M."/>
            <person name="Rychlewski L."/>
            <person name="Rynearson T.A."/>
            <person name="Schmutz J."/>
            <person name="Shapiro H."/>
            <person name="Siaut M."/>
            <person name="Stanley M."/>
            <person name="Sussman M.R."/>
            <person name="Taylor A.R."/>
            <person name="Vardi A."/>
            <person name="von Dassow P."/>
            <person name="Vyverman W."/>
            <person name="Willis A."/>
            <person name="Wyrwicz L.S."/>
            <person name="Rokhsar D.S."/>
            <person name="Weissenbach J."/>
            <person name="Armbrust E.V."/>
            <person name="Green B.R."/>
            <person name="Van de Peer Y."/>
            <person name="Grigoriev I.V."/>
        </authorList>
    </citation>
    <scope>NUCLEOTIDE SEQUENCE [LARGE SCALE GENOMIC DNA]</scope>
    <source>
        <strain evidence="2 3">CCMP1335</strain>
    </source>
</reference>
<dbReference type="PaxDb" id="35128-Thaps7356"/>
<dbReference type="Proteomes" id="UP000001449">
    <property type="component" value="Chromosome 8"/>
</dbReference>
<protein>
    <recommendedName>
        <fullName evidence="4">Ribosomal protein L46 N-terminal domain-containing protein</fullName>
    </recommendedName>
</protein>
<dbReference type="SUPFAM" id="SSF55811">
    <property type="entry name" value="Nudix"/>
    <property type="match status" value="1"/>
</dbReference>
<sequence>MFACPARRSLCTAGIRRTAASASATLTSSCTVIAPSNATSPSPQQQRPLSTSANPSKKNSNRPAPPQTYQERKSAAKSHRRQTYTLQQQRLSRLATRRDSSPRDVKKNAFRSWFDNELLYHDTLVRQAKKQNQPWRVRVAVMVERLPVVTPDHPVWEMDYMELKDYLMTFGKEYPEETGFMMRSGREEDHVVETREEMLAGLPFTPAPRETEADHTGNIRTLDRQLKERVFLTLKTASERTASGIPRWTLPSTLVSNEETLLDAAKRAVADSVGEDLKLWCPSNTPMAVNYRVYNSKSLSSDFCENYYGEKIFYFRVQWDSGDVSESALEKNGEKEYGWLTRKEIVEKVEGERGVHQAKFFHYML</sequence>
<dbReference type="GO" id="GO:0005762">
    <property type="term" value="C:mitochondrial large ribosomal subunit"/>
    <property type="evidence" value="ECO:0000318"/>
    <property type="project" value="GO_Central"/>
</dbReference>
<accession>B8C6B3</accession>
<dbReference type="PANTHER" id="PTHR13124">
    <property type="entry name" value="39S RIBOSOMAL PROTEIN L46, MITOCHONDRIAL PRECURSOR-RELATED"/>
    <property type="match status" value="1"/>
</dbReference>
<reference evidence="2 3" key="1">
    <citation type="journal article" date="2004" name="Science">
        <title>The genome of the diatom Thalassiosira pseudonana: ecology, evolution, and metabolism.</title>
        <authorList>
            <person name="Armbrust E.V."/>
            <person name="Berges J.A."/>
            <person name="Bowler C."/>
            <person name="Green B.R."/>
            <person name="Martinez D."/>
            <person name="Putnam N.H."/>
            <person name="Zhou S."/>
            <person name="Allen A.E."/>
            <person name="Apt K.E."/>
            <person name="Bechner M."/>
            <person name="Brzezinski M.A."/>
            <person name="Chaal B.K."/>
            <person name="Chiovitti A."/>
            <person name="Davis A.K."/>
            <person name="Demarest M.S."/>
            <person name="Detter J.C."/>
            <person name="Glavina T."/>
            <person name="Goodstein D."/>
            <person name="Hadi M.Z."/>
            <person name="Hellsten U."/>
            <person name="Hildebrand M."/>
            <person name="Jenkins B.D."/>
            <person name="Jurka J."/>
            <person name="Kapitonov V.V."/>
            <person name="Kroger N."/>
            <person name="Lau W.W."/>
            <person name="Lane T.W."/>
            <person name="Larimer F.W."/>
            <person name="Lippmeier J.C."/>
            <person name="Lucas S."/>
            <person name="Medina M."/>
            <person name="Montsant A."/>
            <person name="Obornik M."/>
            <person name="Parker M.S."/>
            <person name="Palenik B."/>
            <person name="Pazour G.J."/>
            <person name="Richardson P.M."/>
            <person name="Rynearson T.A."/>
            <person name="Saito M.A."/>
            <person name="Schwartz D.C."/>
            <person name="Thamatrakoln K."/>
            <person name="Valentin K."/>
            <person name="Vardi A."/>
            <person name="Wilkerson F.P."/>
            <person name="Rokhsar D.S."/>
        </authorList>
    </citation>
    <scope>NUCLEOTIDE SEQUENCE [LARGE SCALE GENOMIC DNA]</scope>
    <source>
        <strain evidence="2 3">CCMP1335</strain>
    </source>
</reference>
<dbReference type="InParanoid" id="B8C6B3"/>
<dbReference type="PROSITE" id="PS51257">
    <property type="entry name" value="PROKAR_LIPOPROTEIN"/>
    <property type="match status" value="1"/>
</dbReference>